<dbReference type="AlphaFoldDB" id="A0A3P6EM01"/>
<name>A0A3P6EM01_BRAOL</name>
<evidence type="ECO:0000313" key="1">
    <source>
        <dbReference type="EMBL" id="VDD45647.1"/>
    </source>
</evidence>
<dbReference type="EMBL" id="LR031877">
    <property type="protein sequence ID" value="VDD45647.1"/>
    <property type="molecule type" value="Genomic_DNA"/>
</dbReference>
<gene>
    <name evidence="1" type="ORF">BOLC5T33194H</name>
</gene>
<proteinExistence type="predicted"/>
<accession>A0A3P6EM01</accession>
<sequence>MTQGLEFVGSYWLASAYMWIHTVDGSLQRREPSYLQVCWDEWCLST</sequence>
<organism evidence="1">
    <name type="scientific">Brassica oleracea</name>
    <name type="common">Wild cabbage</name>
    <dbReference type="NCBI Taxonomy" id="3712"/>
    <lineage>
        <taxon>Eukaryota</taxon>
        <taxon>Viridiplantae</taxon>
        <taxon>Streptophyta</taxon>
        <taxon>Embryophyta</taxon>
        <taxon>Tracheophyta</taxon>
        <taxon>Spermatophyta</taxon>
        <taxon>Magnoliopsida</taxon>
        <taxon>eudicotyledons</taxon>
        <taxon>Gunneridae</taxon>
        <taxon>Pentapetalae</taxon>
        <taxon>rosids</taxon>
        <taxon>malvids</taxon>
        <taxon>Brassicales</taxon>
        <taxon>Brassicaceae</taxon>
        <taxon>Brassiceae</taxon>
        <taxon>Brassica</taxon>
    </lineage>
</organism>
<protein>
    <submittedName>
        <fullName evidence="1">Uncharacterized protein</fullName>
    </submittedName>
</protein>
<reference evidence="1" key="1">
    <citation type="submission" date="2018-11" db="EMBL/GenBank/DDBJ databases">
        <authorList>
            <consortium name="Genoscope - CEA"/>
            <person name="William W."/>
        </authorList>
    </citation>
    <scope>NUCLEOTIDE SEQUENCE</scope>
</reference>